<dbReference type="EMBL" id="JARKIB010000120">
    <property type="protein sequence ID" value="KAJ7736657.1"/>
    <property type="molecule type" value="Genomic_DNA"/>
</dbReference>
<evidence type="ECO:0000256" key="1">
    <source>
        <dbReference type="SAM" id="MobiDB-lite"/>
    </source>
</evidence>
<dbReference type="Proteomes" id="UP001215598">
    <property type="component" value="Unassembled WGS sequence"/>
</dbReference>
<protein>
    <submittedName>
        <fullName evidence="2">Uncharacterized protein</fullName>
    </submittedName>
</protein>
<reference evidence="2" key="1">
    <citation type="submission" date="2023-03" db="EMBL/GenBank/DDBJ databases">
        <title>Massive genome expansion in bonnet fungi (Mycena s.s.) driven by repeated elements and novel gene families across ecological guilds.</title>
        <authorList>
            <consortium name="Lawrence Berkeley National Laboratory"/>
            <person name="Harder C.B."/>
            <person name="Miyauchi S."/>
            <person name="Viragh M."/>
            <person name="Kuo A."/>
            <person name="Thoen E."/>
            <person name="Andreopoulos B."/>
            <person name="Lu D."/>
            <person name="Skrede I."/>
            <person name="Drula E."/>
            <person name="Henrissat B."/>
            <person name="Morin E."/>
            <person name="Kohler A."/>
            <person name="Barry K."/>
            <person name="LaButti K."/>
            <person name="Morin E."/>
            <person name="Salamov A."/>
            <person name="Lipzen A."/>
            <person name="Mereny Z."/>
            <person name="Hegedus B."/>
            <person name="Baldrian P."/>
            <person name="Stursova M."/>
            <person name="Weitz H."/>
            <person name="Taylor A."/>
            <person name="Grigoriev I.V."/>
            <person name="Nagy L.G."/>
            <person name="Martin F."/>
            <person name="Kauserud H."/>
        </authorList>
    </citation>
    <scope>NUCLEOTIDE SEQUENCE</scope>
    <source>
        <strain evidence="2">CBHHK182m</strain>
    </source>
</reference>
<feature type="compositionally biased region" description="Basic and acidic residues" evidence="1">
    <location>
        <begin position="275"/>
        <end position="294"/>
    </location>
</feature>
<feature type="compositionally biased region" description="Polar residues" evidence="1">
    <location>
        <begin position="16"/>
        <end position="35"/>
    </location>
</feature>
<feature type="region of interest" description="Disordered" evidence="1">
    <location>
        <begin position="136"/>
        <end position="172"/>
    </location>
</feature>
<accession>A0AAD7I8J5</accession>
<feature type="region of interest" description="Disordered" evidence="1">
    <location>
        <begin position="1"/>
        <end position="35"/>
    </location>
</feature>
<feature type="compositionally biased region" description="Basic residues" evidence="1">
    <location>
        <begin position="162"/>
        <end position="172"/>
    </location>
</feature>
<proteinExistence type="predicted"/>
<feature type="compositionally biased region" description="Basic residues" evidence="1">
    <location>
        <begin position="359"/>
        <end position="373"/>
    </location>
</feature>
<dbReference type="AlphaFoldDB" id="A0AAD7I8J5"/>
<sequence>MTIVPLSLPALRNRQRSPSNGLGPKNISTPSTQNDAQVQVHPSLEMREDVMSSVHKAPLVHPWDVSCARQHLAHRHRAHDAHKAAVYAVIPASSTRLPLGAALPSPPLPIHASQAGSPNEHPRRVSIAELRAHNHPHMSGSSFLSLPPRSPECDADGNPQKTRARKLSMSRRHSGWYAGGRRRWSLQRRRKRGGKRNAGTIGTRTREVAIASAGTQMPERQDRPTIDLGEDIQLSVGARIEAQGGNASKDGKAGGNPKGVTMRRAATRGTRARPRREVDAKAKVDVKARGDDKAVNALAEHGQPPRRAQGVKGVQAQDRPDVDARKAGQVQRCGARKGRMEPPTARARIETPNSTPKPSAHKNVPKLSHPPRTKRADEKYKKIKRQKDTKTHLDEDSLARIIDHLGECPHVVVPVEVPVGNAERTSETKSSLLSRKDVEALPRVDLYADRVLALFLGVIVAACGAGQRGGSAWR</sequence>
<comment type="caution">
    <text evidence="2">The sequence shown here is derived from an EMBL/GenBank/DDBJ whole genome shotgun (WGS) entry which is preliminary data.</text>
</comment>
<name>A0AAD7I8J5_9AGAR</name>
<gene>
    <name evidence="2" type="ORF">B0H16DRAFT_1695309</name>
</gene>
<feature type="region of interest" description="Disordered" evidence="1">
    <location>
        <begin position="243"/>
        <end position="378"/>
    </location>
</feature>
<organism evidence="2 3">
    <name type="scientific">Mycena metata</name>
    <dbReference type="NCBI Taxonomy" id="1033252"/>
    <lineage>
        <taxon>Eukaryota</taxon>
        <taxon>Fungi</taxon>
        <taxon>Dikarya</taxon>
        <taxon>Basidiomycota</taxon>
        <taxon>Agaricomycotina</taxon>
        <taxon>Agaricomycetes</taxon>
        <taxon>Agaricomycetidae</taxon>
        <taxon>Agaricales</taxon>
        <taxon>Marasmiineae</taxon>
        <taxon>Mycenaceae</taxon>
        <taxon>Mycena</taxon>
    </lineage>
</organism>
<evidence type="ECO:0000313" key="2">
    <source>
        <dbReference type="EMBL" id="KAJ7736657.1"/>
    </source>
</evidence>
<evidence type="ECO:0000313" key="3">
    <source>
        <dbReference type="Proteomes" id="UP001215598"/>
    </source>
</evidence>
<keyword evidence="3" id="KW-1185">Reference proteome</keyword>